<evidence type="ECO:0000256" key="3">
    <source>
        <dbReference type="ARBA" id="ARBA00022771"/>
    </source>
</evidence>
<evidence type="ECO:0000256" key="2">
    <source>
        <dbReference type="ARBA" id="ARBA00022737"/>
    </source>
</evidence>
<feature type="region of interest" description="Disordered" evidence="6">
    <location>
        <begin position="123"/>
        <end position="144"/>
    </location>
</feature>
<dbReference type="PROSITE" id="PS00028">
    <property type="entry name" value="ZINC_FINGER_C2H2_1"/>
    <property type="match status" value="10"/>
</dbReference>
<dbReference type="FunFam" id="3.30.160.60:FF:000110">
    <property type="entry name" value="Zinc finger protein-like"/>
    <property type="match status" value="1"/>
</dbReference>
<dbReference type="Proteomes" id="UP000326759">
    <property type="component" value="Unassembled WGS sequence"/>
</dbReference>
<evidence type="ECO:0000259" key="7">
    <source>
        <dbReference type="PROSITE" id="PS50157"/>
    </source>
</evidence>
<comment type="caution">
    <text evidence="8">The sequence shown here is derived from an EMBL/GenBank/DDBJ whole genome shotgun (WGS) entry which is preliminary data.</text>
</comment>
<organism evidence="8 9">
    <name type="scientific">Armadillidium nasatum</name>
    <dbReference type="NCBI Taxonomy" id="96803"/>
    <lineage>
        <taxon>Eukaryota</taxon>
        <taxon>Metazoa</taxon>
        <taxon>Ecdysozoa</taxon>
        <taxon>Arthropoda</taxon>
        <taxon>Crustacea</taxon>
        <taxon>Multicrustacea</taxon>
        <taxon>Malacostraca</taxon>
        <taxon>Eumalacostraca</taxon>
        <taxon>Peracarida</taxon>
        <taxon>Isopoda</taxon>
        <taxon>Oniscidea</taxon>
        <taxon>Crinocheta</taxon>
        <taxon>Armadillidiidae</taxon>
        <taxon>Armadillidium</taxon>
    </lineage>
</organism>
<keyword evidence="3 5" id="KW-0863">Zinc-finger</keyword>
<feature type="domain" description="C2H2-type" evidence="7">
    <location>
        <begin position="806"/>
        <end position="833"/>
    </location>
</feature>
<evidence type="ECO:0000256" key="5">
    <source>
        <dbReference type="PROSITE-ProRule" id="PRU00042"/>
    </source>
</evidence>
<feature type="compositionally biased region" description="Basic and acidic residues" evidence="6">
    <location>
        <begin position="831"/>
        <end position="840"/>
    </location>
</feature>
<evidence type="ECO:0000313" key="8">
    <source>
        <dbReference type="EMBL" id="KAB7507935.1"/>
    </source>
</evidence>
<protein>
    <submittedName>
        <fullName evidence="8">Zinc finger protein</fullName>
    </submittedName>
</protein>
<feature type="domain" description="C2H2-type" evidence="7">
    <location>
        <begin position="777"/>
        <end position="804"/>
    </location>
</feature>
<gene>
    <name evidence="8" type="ORF">Anas_01734</name>
</gene>
<evidence type="ECO:0000313" key="9">
    <source>
        <dbReference type="Proteomes" id="UP000326759"/>
    </source>
</evidence>
<feature type="domain" description="C2H2-type" evidence="7">
    <location>
        <begin position="693"/>
        <end position="720"/>
    </location>
</feature>
<dbReference type="OrthoDB" id="4748970at2759"/>
<feature type="domain" description="C2H2-type" evidence="7">
    <location>
        <begin position="720"/>
        <end position="747"/>
    </location>
</feature>
<name>A0A5N5TP36_9CRUS</name>
<evidence type="ECO:0000256" key="6">
    <source>
        <dbReference type="SAM" id="MobiDB-lite"/>
    </source>
</evidence>
<dbReference type="InterPro" id="IPR036236">
    <property type="entry name" value="Znf_C2H2_sf"/>
</dbReference>
<feature type="domain" description="C2H2-type" evidence="7">
    <location>
        <begin position="664"/>
        <end position="692"/>
    </location>
</feature>
<keyword evidence="2" id="KW-0677">Repeat</keyword>
<dbReference type="PANTHER" id="PTHR24379">
    <property type="entry name" value="KRAB AND ZINC FINGER DOMAIN-CONTAINING"/>
    <property type="match status" value="1"/>
</dbReference>
<reference evidence="8 9" key="1">
    <citation type="journal article" date="2019" name="PLoS Biol.">
        <title>Sex chromosomes control vertical transmission of feminizing Wolbachia symbionts in an isopod.</title>
        <authorList>
            <person name="Becking T."/>
            <person name="Chebbi M.A."/>
            <person name="Giraud I."/>
            <person name="Moumen B."/>
            <person name="Laverre T."/>
            <person name="Caubet Y."/>
            <person name="Peccoud J."/>
            <person name="Gilbert C."/>
            <person name="Cordaux R."/>
        </authorList>
    </citation>
    <scope>NUCLEOTIDE SEQUENCE [LARGE SCALE GENOMIC DNA]</scope>
    <source>
        <strain evidence="8">ANa2</strain>
        <tissue evidence="8">Whole body excluding digestive tract and cuticle</tissue>
    </source>
</reference>
<sequence>MSLRNFDSHLGGDLLAMGFDVVLALDTHSSRKSTEEPASLEISSNSPPVNNLGYGDMLLHRFEEDLNEGDIAQLTDLTYSLPKGDSESAQSFLAKIACQDLARELGSTQISPQKAIEAGLFNSVSDSTDDHSNENTNGPSLKTPLQPVDVYGRVSLYEGKLILQLKHFNANTSYPLNVGECWLCREKMSNGSQIHSHKHALQGLFQVNDEFVQMDIDHYIIPDQALDPDPPPDVNKNLIENTLINNVNHSTIEHINNCRSLPLEDIKCSQSLSVNLDTIGDTLQNSDSSSLINNTGELDNTKQHDLQYSAAEFHNALNTTQQPLNSDVPLNSNSFLNTFTNTDLRMEPVVSTDIVETPNDSIIINHVTDTLSPTTVNPFASSAISLSSCNNSNNINTTATLISKTCMTGTHSTQTDMTNIQDLCTSNSDPRGEDTFIQHTTYEPNIGNKDQLENYQSFFGNSYSYTYESNELSSHLPKITTNTEQNLGSVALCDENQINQSSSLSKCAAEIKKIEVGAKKRKSKVQKKTNRILMKDDNIPFCNTNSTKEIFFTNSVDESVNDVNILKNKSIVSVPKVASEVTTVNRGNDTLKPIVPVRNSLKDKIGCPFCSECFPSGKIQNFKEHLKIHKYDDSFVFTCPVCSEKVPDSVKFIKHIRTHIGKRLFCTKCDANYSRSDKLKNHIMNVHGTKKKLVCEFCSKSFTRLEYLKQHKNIHLGNKFECDICHKFYSSLFNLQYHKKSHDTEKIPYQCTHCDKAYLRKDLLQHHTVKEHKNKRYKCDICSKMYSRKDVLRRHKETHDDKRASFNCDVCDKKFYRKDSLKAHSYKHKESKNTEIAKDKPKSKKPRAKDVLLRTEKPQKEQCNICLKYLPSSLRLEKHLQWHQNQLKLKAYFERECIKTFKCDTCSRSFRTKELMKRHILRSHQIKSDQLPSHSSILKEPVKIENEKKVNNKKFLCEICSKGFTRNSNLKVHMETHLKKDADDDNILAEIPNVLKACRSNSLKELITSESCSSPVINGVSKENASNVSSLHLLLDGNLVTPNSSFSSSFPADLPTTFCSSPSSPMNLSTEAMGAAAYLLTNTFYEGGYH</sequence>
<evidence type="ECO:0000256" key="1">
    <source>
        <dbReference type="ARBA" id="ARBA00022723"/>
    </source>
</evidence>
<feature type="region of interest" description="Disordered" evidence="6">
    <location>
        <begin position="826"/>
        <end position="849"/>
    </location>
</feature>
<dbReference type="PANTHER" id="PTHR24379:SF121">
    <property type="entry name" value="C2H2-TYPE DOMAIN-CONTAINING PROTEIN"/>
    <property type="match status" value="1"/>
</dbReference>
<accession>A0A5N5TP36</accession>
<feature type="domain" description="C2H2-type" evidence="7">
    <location>
        <begin position="749"/>
        <end position="777"/>
    </location>
</feature>
<feature type="domain" description="C2H2-type" evidence="7">
    <location>
        <begin position="955"/>
        <end position="982"/>
    </location>
</feature>
<dbReference type="Pfam" id="PF00096">
    <property type="entry name" value="zf-C2H2"/>
    <property type="match status" value="6"/>
</dbReference>
<dbReference type="PROSITE" id="PS50157">
    <property type="entry name" value="ZINC_FINGER_C2H2_2"/>
    <property type="match status" value="9"/>
</dbReference>
<proteinExistence type="predicted"/>
<dbReference type="AlphaFoldDB" id="A0A5N5TP36"/>
<feature type="domain" description="C2H2-type" evidence="7">
    <location>
        <begin position="901"/>
        <end position="929"/>
    </location>
</feature>
<keyword evidence="9" id="KW-1185">Reference proteome</keyword>
<keyword evidence="4" id="KW-0862">Zinc</keyword>
<dbReference type="GO" id="GO:0008270">
    <property type="term" value="F:zinc ion binding"/>
    <property type="evidence" value="ECO:0007669"/>
    <property type="project" value="UniProtKB-KW"/>
</dbReference>
<dbReference type="Pfam" id="PF13912">
    <property type="entry name" value="zf-C2H2_6"/>
    <property type="match status" value="1"/>
</dbReference>
<dbReference type="EMBL" id="SEYY01000141">
    <property type="protein sequence ID" value="KAB7507935.1"/>
    <property type="molecule type" value="Genomic_DNA"/>
</dbReference>
<dbReference type="SMART" id="SM00355">
    <property type="entry name" value="ZnF_C2H2"/>
    <property type="match status" value="11"/>
</dbReference>
<dbReference type="SUPFAM" id="SSF57667">
    <property type="entry name" value="beta-beta-alpha zinc fingers"/>
    <property type="match status" value="5"/>
</dbReference>
<evidence type="ECO:0000256" key="4">
    <source>
        <dbReference type="ARBA" id="ARBA00022833"/>
    </source>
</evidence>
<dbReference type="Gene3D" id="3.30.160.60">
    <property type="entry name" value="Classic Zinc Finger"/>
    <property type="match status" value="7"/>
</dbReference>
<keyword evidence="1" id="KW-0479">Metal-binding</keyword>
<dbReference type="InterPro" id="IPR013087">
    <property type="entry name" value="Znf_C2H2_type"/>
</dbReference>
<feature type="domain" description="C2H2-type" evidence="7">
    <location>
        <begin position="637"/>
        <end position="664"/>
    </location>
</feature>